<evidence type="ECO:0000313" key="2">
    <source>
        <dbReference type="Proteomes" id="UP000260457"/>
    </source>
</evidence>
<protein>
    <submittedName>
        <fullName evidence="1">Uncharacterized protein</fullName>
    </submittedName>
</protein>
<keyword evidence="2" id="KW-1185">Reference proteome</keyword>
<dbReference type="EMBL" id="CP030926">
    <property type="protein sequence ID" value="AXN39821.1"/>
    <property type="molecule type" value="Genomic_DNA"/>
</dbReference>
<organism evidence="1 2">
    <name type="scientific">Peribacillus butanolivorans</name>
    <dbReference type="NCBI Taxonomy" id="421767"/>
    <lineage>
        <taxon>Bacteria</taxon>
        <taxon>Bacillati</taxon>
        <taxon>Bacillota</taxon>
        <taxon>Bacilli</taxon>
        <taxon>Bacillales</taxon>
        <taxon>Bacillaceae</taxon>
        <taxon>Peribacillus</taxon>
    </lineage>
</organism>
<evidence type="ECO:0000313" key="1">
    <source>
        <dbReference type="EMBL" id="AXN39821.1"/>
    </source>
</evidence>
<proteinExistence type="predicted"/>
<accession>A0ABM6XMU1</accession>
<sequence length="107" mass="11959">MAKITVGGISYEGTIEEIKELMEMQSVEFPIEQAEAGESKRWANIGRNPDEYKKGDIVRYISDGEVCEVVGISEKGHPKVKTQDSGICTEYYAIELVTPVEARFDRA</sequence>
<dbReference type="RefSeq" id="WP_116821542.1">
    <property type="nucleotide sequence ID" value="NZ_CP030926.1"/>
</dbReference>
<gene>
    <name evidence="1" type="ORF">DTO10_16595</name>
</gene>
<dbReference type="GeneID" id="95399845"/>
<reference evidence="1 2" key="1">
    <citation type="submission" date="2018-07" db="EMBL/GenBank/DDBJ databases">
        <title>The molecular basis for the intramolecular migration of carboxyl group in the catabolism of para-hydroxybenzoate via gentisate.</title>
        <authorList>
            <person name="Zhao H."/>
            <person name="Xu Y."/>
            <person name="Lin S."/>
            <person name="Spain J.C."/>
            <person name="Zhou N.-Y."/>
        </authorList>
    </citation>
    <scope>NUCLEOTIDE SEQUENCE [LARGE SCALE GENOMIC DNA]</scope>
    <source>
        <strain evidence="1 2">PHB-7a</strain>
    </source>
</reference>
<name>A0ABM6XMU1_9BACI</name>
<dbReference type="Proteomes" id="UP000260457">
    <property type="component" value="Chromosome"/>
</dbReference>